<accession>A0AAE3ET96</accession>
<keyword evidence="2" id="KW-1185">Reference proteome</keyword>
<dbReference type="InterPro" id="IPR027056">
    <property type="entry name" value="Gluconate_2DH_su3"/>
</dbReference>
<reference evidence="1" key="1">
    <citation type="submission" date="2023-02" db="EMBL/GenBank/DDBJ databases">
        <title>Genome of Flavobacteriaceae gen. nov. sp. strain F89.</title>
        <authorList>
            <person name="Wang Y."/>
        </authorList>
    </citation>
    <scope>NUCLEOTIDE SEQUENCE</scope>
    <source>
        <strain evidence="1">F89</strain>
    </source>
</reference>
<sequence>MRRKEFLNRLTWIWGGAVLVPTAAMLQSCVYKPVKRVELTQTDIPFLDALGETIIPTTADAPGAKEAKIGEFMIVMVRDCMPPDHQDILLDGLNTLDEHCAKTYKSSFANLEVPKQLEIVQQLQSDAIAHGLKQKGKNTRTPHYFNILKGLTVRGYFTSKIGCTQARRYNPVPGKYEACIPYKKEDKIWAT</sequence>
<gene>
    <name evidence="1" type="ORF">K8352_00180</name>
</gene>
<dbReference type="Pfam" id="PF13618">
    <property type="entry name" value="Gluconate_2-dh3"/>
    <property type="match status" value="1"/>
</dbReference>
<name>A0AAE3ET96_9FLAO</name>
<dbReference type="Proteomes" id="UP001200642">
    <property type="component" value="Unassembled WGS sequence"/>
</dbReference>
<dbReference type="PROSITE" id="PS51257">
    <property type="entry name" value="PROKAR_LIPOPROTEIN"/>
    <property type="match status" value="1"/>
</dbReference>
<dbReference type="AlphaFoldDB" id="A0AAE3ET96"/>
<comment type="caution">
    <text evidence="1">The sequence shown here is derived from an EMBL/GenBank/DDBJ whole genome shotgun (WGS) entry which is preliminary data.</text>
</comment>
<evidence type="ECO:0000313" key="2">
    <source>
        <dbReference type="Proteomes" id="UP001200642"/>
    </source>
</evidence>
<dbReference type="EMBL" id="JAIRBC010000001">
    <property type="protein sequence ID" value="MCG2459157.1"/>
    <property type="molecule type" value="Genomic_DNA"/>
</dbReference>
<proteinExistence type="predicted"/>
<organism evidence="1 2">
    <name type="scientific">Cerina litoralis</name>
    <dbReference type="NCBI Taxonomy" id="2874477"/>
    <lineage>
        <taxon>Bacteria</taxon>
        <taxon>Pseudomonadati</taxon>
        <taxon>Bacteroidota</taxon>
        <taxon>Flavobacteriia</taxon>
        <taxon>Flavobacteriales</taxon>
        <taxon>Flavobacteriaceae</taxon>
        <taxon>Cerina</taxon>
    </lineage>
</organism>
<evidence type="ECO:0000313" key="1">
    <source>
        <dbReference type="EMBL" id="MCG2459157.1"/>
    </source>
</evidence>
<protein>
    <submittedName>
        <fullName evidence="1">Gluconate 2-dehydrogenase subunit 3 family protein</fullName>
    </submittedName>
</protein>
<dbReference type="RefSeq" id="WP_317900309.1">
    <property type="nucleotide sequence ID" value="NZ_JAIRBC010000001.1"/>
</dbReference>